<reference evidence="1 2" key="1">
    <citation type="submission" date="2018-08" db="EMBL/GenBank/DDBJ databases">
        <title>Meiothermus hypogaeus DSM 23238 genome sequencing project.</title>
        <authorList>
            <person name="Da Costa M.S."/>
            <person name="Albuquerque L."/>
            <person name="Raposo P."/>
            <person name="Froufe H.J.C."/>
            <person name="Barroso C.S."/>
            <person name="Egas C."/>
        </authorList>
    </citation>
    <scope>NUCLEOTIDE SEQUENCE [LARGE SCALE GENOMIC DNA]</scope>
    <source>
        <strain evidence="1 2">DSM 23238</strain>
    </source>
</reference>
<gene>
    <name evidence="1" type="ORF">Mhypo_03087</name>
</gene>
<sequence>MVAILPVIWVFLPHIGNILPNSSNGIAEQIALMVDTNAKNYICALRNFVCV</sequence>
<protein>
    <submittedName>
        <fullName evidence="1">Uncharacterized protein</fullName>
    </submittedName>
</protein>
<name>A0ABX9MI61_9DEIN</name>
<organism evidence="1 2">
    <name type="scientific">Meiothermus hypogaeus</name>
    <dbReference type="NCBI Taxonomy" id="884155"/>
    <lineage>
        <taxon>Bacteria</taxon>
        <taxon>Thermotogati</taxon>
        <taxon>Deinococcota</taxon>
        <taxon>Deinococci</taxon>
        <taxon>Thermales</taxon>
        <taxon>Thermaceae</taxon>
        <taxon>Meiothermus</taxon>
    </lineage>
</organism>
<proteinExistence type="predicted"/>
<dbReference type="Proteomes" id="UP000265443">
    <property type="component" value="Unassembled WGS sequence"/>
</dbReference>
<keyword evidence="2" id="KW-1185">Reference proteome</keyword>
<dbReference type="EMBL" id="QWKY01000091">
    <property type="protein sequence ID" value="RIH75033.1"/>
    <property type="molecule type" value="Genomic_DNA"/>
</dbReference>
<evidence type="ECO:0000313" key="2">
    <source>
        <dbReference type="Proteomes" id="UP000265443"/>
    </source>
</evidence>
<evidence type="ECO:0000313" key="1">
    <source>
        <dbReference type="EMBL" id="RIH75033.1"/>
    </source>
</evidence>
<accession>A0ABX9MI61</accession>
<comment type="caution">
    <text evidence="1">The sequence shown here is derived from an EMBL/GenBank/DDBJ whole genome shotgun (WGS) entry which is preliminary data.</text>
</comment>